<protein>
    <submittedName>
        <fullName evidence="3">Uncharacterized protein LOC113788738</fullName>
    </submittedName>
</protein>
<dbReference type="OMA" id="WHTRTRY"/>
<dbReference type="OrthoDB" id="10310369at2759"/>
<keyword evidence="1" id="KW-0472">Membrane</keyword>
<reference evidence="3" key="1">
    <citation type="submission" date="2025-08" db="UniProtKB">
        <authorList>
            <consortium name="RefSeq"/>
        </authorList>
    </citation>
    <scope>IDENTIFICATION</scope>
    <source>
        <strain evidence="3">Airmid</strain>
    </source>
</reference>
<keyword evidence="1" id="KW-0812">Transmembrane</keyword>
<evidence type="ECO:0000313" key="2">
    <source>
        <dbReference type="Proteomes" id="UP000515146"/>
    </source>
</evidence>
<feature type="transmembrane region" description="Helical" evidence="1">
    <location>
        <begin position="33"/>
        <end position="50"/>
    </location>
</feature>
<dbReference type="AlphaFoldDB" id="A0A6P6XMJ1"/>
<evidence type="ECO:0000313" key="3">
    <source>
        <dbReference type="RefSeq" id="XP_027193993.1"/>
    </source>
</evidence>
<dbReference type="RefSeq" id="XP_027193993.1">
    <property type="nucleotide sequence ID" value="XM_027338192.1"/>
</dbReference>
<keyword evidence="2" id="KW-1185">Reference proteome</keyword>
<dbReference type="KEGG" id="dpte:113788738"/>
<evidence type="ECO:0000256" key="1">
    <source>
        <dbReference type="SAM" id="Phobius"/>
    </source>
</evidence>
<proteinExistence type="predicted"/>
<accession>A0A6P6XMJ1</accession>
<keyword evidence="1" id="KW-1133">Transmembrane helix</keyword>
<dbReference type="Proteomes" id="UP000515146">
    <property type="component" value="Unplaced"/>
</dbReference>
<gene>
    <name evidence="3" type="primary">LOC113788738</name>
</gene>
<dbReference type="GeneID" id="113788738"/>
<dbReference type="InParanoid" id="A0A6P6XMJ1"/>
<name>A0A6P6XMJ1_DERPT</name>
<organism evidence="2 3">
    <name type="scientific">Dermatophagoides pteronyssinus</name>
    <name type="common">European house dust mite</name>
    <dbReference type="NCBI Taxonomy" id="6956"/>
    <lineage>
        <taxon>Eukaryota</taxon>
        <taxon>Metazoa</taxon>
        <taxon>Ecdysozoa</taxon>
        <taxon>Arthropoda</taxon>
        <taxon>Chelicerata</taxon>
        <taxon>Arachnida</taxon>
        <taxon>Acari</taxon>
        <taxon>Acariformes</taxon>
        <taxon>Sarcoptiformes</taxon>
        <taxon>Astigmata</taxon>
        <taxon>Psoroptidia</taxon>
        <taxon>Analgoidea</taxon>
        <taxon>Pyroglyphidae</taxon>
        <taxon>Dermatophagoidinae</taxon>
        <taxon>Dermatophagoides</taxon>
    </lineage>
</organism>
<sequence>MWYLRHHARRFFRAIMKPIPIDVARKWYQRTRYLYVCLGATAFAYSFYTFNKHKKDIELFPVFDKSSLHKKLRMKGDPGEVVIANIGFGKPITVERYNNEDYILDYEQRKRNYELQQQLQQTSQPIDKNLA</sequence>